<dbReference type="AlphaFoldDB" id="A0A2S3UT21"/>
<keyword evidence="11" id="KW-0317">Glutathione biosynthesis</keyword>
<evidence type="ECO:0000256" key="3">
    <source>
        <dbReference type="ARBA" id="ARBA00009381"/>
    </source>
</evidence>
<dbReference type="Pfam" id="PF01019">
    <property type="entry name" value="G_glu_transpept"/>
    <property type="match status" value="1"/>
</dbReference>
<gene>
    <name evidence="13" type="ORF">CLV41_106233</name>
</gene>
<comment type="pathway">
    <text evidence="11">Sulfur metabolism; glutathione metabolism.</text>
</comment>
<evidence type="ECO:0000256" key="1">
    <source>
        <dbReference type="ARBA" id="ARBA00001049"/>
    </source>
</evidence>
<feature type="binding site" evidence="10">
    <location>
        <position position="114"/>
    </location>
    <ligand>
        <name>L-glutamate</name>
        <dbReference type="ChEBI" id="CHEBI:29985"/>
    </ligand>
</feature>
<dbReference type="InterPro" id="IPR043138">
    <property type="entry name" value="GGT_lsub"/>
</dbReference>
<feature type="signal peptide" evidence="12">
    <location>
        <begin position="1"/>
        <end position="28"/>
    </location>
</feature>
<keyword evidence="7 11" id="KW-0012">Acyltransferase</keyword>
<dbReference type="InterPro" id="IPR051792">
    <property type="entry name" value="GGT_bact"/>
</dbReference>
<name>A0A2S3UT21_9HYPH</name>
<dbReference type="GO" id="GO:0036374">
    <property type="term" value="F:glutathione hydrolase activity"/>
    <property type="evidence" value="ECO:0007669"/>
    <property type="project" value="UniProtKB-UniRule"/>
</dbReference>
<evidence type="ECO:0000256" key="8">
    <source>
        <dbReference type="ARBA" id="ARBA00047417"/>
    </source>
</evidence>
<dbReference type="PANTHER" id="PTHR43199:SF1">
    <property type="entry name" value="GLUTATHIONE HYDROLASE PROENZYME"/>
    <property type="match status" value="1"/>
</dbReference>
<comment type="PTM">
    <text evidence="11">Cleaved by autocatalysis into a large and a small subunit.</text>
</comment>
<dbReference type="InterPro" id="IPR000101">
    <property type="entry name" value="GGT_peptidase"/>
</dbReference>
<comment type="subunit">
    <text evidence="11">This enzyme consists of two polypeptide chains, which are synthesized in precursor form from a single polypeptide.</text>
</comment>
<evidence type="ECO:0000256" key="5">
    <source>
        <dbReference type="ARBA" id="ARBA00022801"/>
    </source>
</evidence>
<keyword evidence="14" id="KW-1185">Reference proteome</keyword>
<protein>
    <recommendedName>
        <fullName evidence="11">Glutathione hydrolase proenzyme</fullName>
        <ecNumber evidence="11">2.3.2.2</ecNumber>
        <ecNumber evidence="11">3.4.19.13</ecNumber>
    </recommendedName>
    <component>
        <recommendedName>
            <fullName evidence="11">Glutathione hydrolase large chain</fullName>
        </recommendedName>
    </component>
    <component>
        <recommendedName>
            <fullName evidence="11">Glutathione hydrolase small chain</fullName>
        </recommendedName>
    </component>
</protein>
<dbReference type="PANTHER" id="PTHR43199">
    <property type="entry name" value="GLUTATHIONE HYDROLASE"/>
    <property type="match status" value="1"/>
</dbReference>
<comment type="caution">
    <text evidence="13">The sequence shown here is derived from an EMBL/GenBank/DDBJ whole genome shotgun (WGS) entry which is preliminary data.</text>
</comment>
<evidence type="ECO:0000256" key="7">
    <source>
        <dbReference type="ARBA" id="ARBA00023315"/>
    </source>
</evidence>
<dbReference type="EC" id="2.3.2.2" evidence="11"/>
<comment type="catalytic activity">
    <reaction evidence="2 11">
        <text>glutathione + H2O = L-cysteinylglycine + L-glutamate</text>
        <dbReference type="Rhea" id="RHEA:28807"/>
        <dbReference type="ChEBI" id="CHEBI:15377"/>
        <dbReference type="ChEBI" id="CHEBI:29985"/>
        <dbReference type="ChEBI" id="CHEBI:57925"/>
        <dbReference type="ChEBI" id="CHEBI:61694"/>
        <dbReference type="EC" id="3.4.19.13"/>
    </reaction>
</comment>
<evidence type="ECO:0000256" key="2">
    <source>
        <dbReference type="ARBA" id="ARBA00001089"/>
    </source>
</evidence>
<keyword evidence="5 11" id="KW-0378">Hydrolase</keyword>
<evidence type="ECO:0000313" key="13">
    <source>
        <dbReference type="EMBL" id="POF30619.1"/>
    </source>
</evidence>
<dbReference type="Gene3D" id="1.10.246.130">
    <property type="match status" value="1"/>
</dbReference>
<feature type="binding site" evidence="10">
    <location>
        <begin position="411"/>
        <end position="413"/>
    </location>
    <ligand>
        <name>L-glutamate</name>
        <dbReference type="ChEBI" id="CHEBI:29985"/>
    </ligand>
</feature>
<dbReference type="SUPFAM" id="SSF56235">
    <property type="entry name" value="N-terminal nucleophile aminohydrolases (Ntn hydrolases)"/>
    <property type="match status" value="1"/>
</dbReference>
<evidence type="ECO:0000313" key="14">
    <source>
        <dbReference type="Proteomes" id="UP000236959"/>
    </source>
</evidence>
<dbReference type="GO" id="GO:0103068">
    <property type="term" value="F:leukotriene C4 gamma-glutamyl transferase activity"/>
    <property type="evidence" value="ECO:0007669"/>
    <property type="project" value="UniProtKB-EC"/>
</dbReference>
<sequence length="581" mass="61092">MRRHLESVVCTLTLAAALAFGQAAPLTAQEAAIYSLKDRFQPVVAQSGMVASQEAVATGVGVEILKKGGNAVDAAIATGFALAVTLPRAGNLGGGGFMLVHMAESGKTEALDYREKAPAAAFKDMFLGEDGEPDNTKSRFSGLAIGVPGTVAGFAEAHRQHGSGNLTWAELIAPAIELAEEGITVTPGLSAALTAAMPRLTKDPATAAVFYKLGMIPPLPGEVLKQQDLASTLRLIADKGADGFYRGEVAQRIASRVQEGGGGMTAADLASYRPVWRKPVTGIYRGYEIASMPPPSSGGVHIVQILNMLERFPVAEYGLNSADSIHVMSEAMRRAYADRSKYLGDPDYVSVPVTGLTSPDYAAGLVKTISMDSATLSEEIGPDNPLPYESNETTHFSVVDKDGNAVSNTYTLNFSYGVGMMAEGTGVLLNNELDDFSAKPGVPNAYGLIGGTANAVEAGKRPLSSMSPTLVFKDGEFFLATGSPGGSRIITTTLQIILNVVDHKMNIAEATAAPRIHHQWLPDEIRIEEGISPDTIELLEKRGHKIEVRNAMGSTQSVMKADGVLAGASDPRRVGALSAGY</sequence>
<organism evidence="13 14">
    <name type="scientific">Roseibium marinum</name>
    <dbReference type="NCBI Taxonomy" id="281252"/>
    <lineage>
        <taxon>Bacteria</taxon>
        <taxon>Pseudomonadati</taxon>
        <taxon>Pseudomonadota</taxon>
        <taxon>Alphaproteobacteria</taxon>
        <taxon>Hyphomicrobiales</taxon>
        <taxon>Stappiaceae</taxon>
        <taxon>Roseibium</taxon>
    </lineage>
</organism>
<dbReference type="Gene3D" id="3.60.20.40">
    <property type="match status" value="1"/>
</dbReference>
<dbReference type="RefSeq" id="WP_103223373.1">
    <property type="nucleotide sequence ID" value="NZ_PPCN01000006.1"/>
</dbReference>
<dbReference type="GO" id="GO:0006750">
    <property type="term" value="P:glutathione biosynthetic process"/>
    <property type="evidence" value="ECO:0007669"/>
    <property type="project" value="UniProtKB-KW"/>
</dbReference>
<dbReference type="NCBIfam" id="TIGR00066">
    <property type="entry name" value="g_glut_trans"/>
    <property type="match status" value="1"/>
</dbReference>
<evidence type="ECO:0000256" key="12">
    <source>
        <dbReference type="SAM" id="SignalP"/>
    </source>
</evidence>
<reference evidence="13 14" key="1">
    <citation type="submission" date="2018-01" db="EMBL/GenBank/DDBJ databases">
        <title>Genomic Encyclopedia of Archaeal and Bacterial Type Strains, Phase II (KMG-II): from individual species to whole genera.</title>
        <authorList>
            <person name="Goeker M."/>
        </authorList>
    </citation>
    <scope>NUCLEOTIDE SEQUENCE [LARGE SCALE GENOMIC DNA]</scope>
    <source>
        <strain evidence="13 14">DSM 17023</strain>
    </source>
</reference>
<dbReference type="FunFam" id="3.60.20.40:FF:000003">
    <property type="entry name" value="Gamma-glutamyltranspeptidase"/>
    <property type="match status" value="1"/>
</dbReference>
<feature type="active site" description="Nucleophile" evidence="9">
    <location>
        <position position="393"/>
    </location>
</feature>
<dbReference type="GO" id="GO:0006751">
    <property type="term" value="P:glutathione catabolic process"/>
    <property type="evidence" value="ECO:0007669"/>
    <property type="project" value="UniProtKB-UniRule"/>
</dbReference>
<evidence type="ECO:0000256" key="11">
    <source>
        <dbReference type="RuleBase" id="RU368036"/>
    </source>
</evidence>
<dbReference type="EC" id="3.4.19.13" evidence="11"/>
<comment type="catalytic activity">
    <reaction evidence="8 11">
        <text>an N-terminal (5-L-glutamyl)-[peptide] + an alpha-amino acid = 5-L-glutamyl amino acid + an N-terminal L-alpha-aminoacyl-[peptide]</text>
        <dbReference type="Rhea" id="RHEA:23904"/>
        <dbReference type="Rhea" id="RHEA-COMP:9780"/>
        <dbReference type="Rhea" id="RHEA-COMP:9795"/>
        <dbReference type="ChEBI" id="CHEBI:77644"/>
        <dbReference type="ChEBI" id="CHEBI:78597"/>
        <dbReference type="ChEBI" id="CHEBI:78599"/>
        <dbReference type="ChEBI" id="CHEBI:78608"/>
        <dbReference type="EC" id="2.3.2.2"/>
    </reaction>
</comment>
<keyword evidence="4 11" id="KW-0808">Transferase</keyword>
<evidence type="ECO:0000256" key="6">
    <source>
        <dbReference type="ARBA" id="ARBA00023145"/>
    </source>
</evidence>
<feature type="chain" id="PRO_5015585518" description="Glutathione hydrolase proenzyme" evidence="12">
    <location>
        <begin position="29"/>
        <end position="581"/>
    </location>
</feature>
<proteinExistence type="inferred from homology"/>
<dbReference type="InterPro" id="IPR055262">
    <property type="entry name" value="GGT_CS"/>
</dbReference>
<dbReference type="OrthoDB" id="9781342at2"/>
<dbReference type="EMBL" id="PPCN01000006">
    <property type="protein sequence ID" value="POF30619.1"/>
    <property type="molecule type" value="Genomic_DNA"/>
</dbReference>
<comment type="similarity">
    <text evidence="3 11">Belongs to the gamma-glutamyltransferase family.</text>
</comment>
<evidence type="ECO:0000256" key="9">
    <source>
        <dbReference type="PIRSR" id="PIRSR600101-1"/>
    </source>
</evidence>
<dbReference type="PROSITE" id="PS00462">
    <property type="entry name" value="G_GLU_TRANSPEPTIDASE"/>
    <property type="match status" value="1"/>
</dbReference>
<dbReference type="Proteomes" id="UP000236959">
    <property type="component" value="Unassembled WGS sequence"/>
</dbReference>
<feature type="binding site" evidence="10">
    <location>
        <position position="486"/>
    </location>
    <ligand>
        <name>L-glutamate</name>
        <dbReference type="ChEBI" id="CHEBI:29985"/>
    </ligand>
</feature>
<evidence type="ECO:0000256" key="4">
    <source>
        <dbReference type="ARBA" id="ARBA00022679"/>
    </source>
</evidence>
<dbReference type="PRINTS" id="PR01210">
    <property type="entry name" value="GGTRANSPTASE"/>
</dbReference>
<dbReference type="InterPro" id="IPR043137">
    <property type="entry name" value="GGT_ssub_C"/>
</dbReference>
<comment type="catalytic activity">
    <reaction evidence="1 11">
        <text>an S-substituted glutathione + H2O = an S-substituted L-cysteinylglycine + L-glutamate</text>
        <dbReference type="Rhea" id="RHEA:59468"/>
        <dbReference type="ChEBI" id="CHEBI:15377"/>
        <dbReference type="ChEBI" id="CHEBI:29985"/>
        <dbReference type="ChEBI" id="CHEBI:90779"/>
        <dbReference type="ChEBI" id="CHEBI:143103"/>
        <dbReference type="EC" id="3.4.19.13"/>
    </reaction>
</comment>
<evidence type="ECO:0000256" key="10">
    <source>
        <dbReference type="PIRSR" id="PIRSR600101-2"/>
    </source>
</evidence>
<feature type="binding site" evidence="10">
    <location>
        <begin position="464"/>
        <end position="465"/>
    </location>
    <ligand>
        <name>L-glutamate</name>
        <dbReference type="ChEBI" id="CHEBI:29985"/>
    </ligand>
</feature>
<dbReference type="InterPro" id="IPR029055">
    <property type="entry name" value="Ntn_hydrolases_N"/>
</dbReference>
<feature type="binding site" evidence="10">
    <location>
        <position position="435"/>
    </location>
    <ligand>
        <name>L-glutamate</name>
        <dbReference type="ChEBI" id="CHEBI:29985"/>
    </ligand>
</feature>
<keyword evidence="6 11" id="KW-0865">Zymogen</keyword>
<keyword evidence="12" id="KW-0732">Signal</keyword>
<accession>A0A2S3UT21</accession>
<dbReference type="UniPathway" id="UPA00204"/>